<dbReference type="PANTHER" id="PTHR32305">
    <property type="match status" value="1"/>
</dbReference>
<dbReference type="SUPFAM" id="SSF50960">
    <property type="entry name" value="TolB, C-terminal domain"/>
    <property type="match status" value="1"/>
</dbReference>
<keyword evidence="3" id="KW-0677">Repeat</keyword>
<dbReference type="SMART" id="SM00257">
    <property type="entry name" value="LysM"/>
    <property type="match status" value="1"/>
</dbReference>
<dbReference type="InterPro" id="IPR036779">
    <property type="entry name" value="LysM_dom_sf"/>
</dbReference>
<dbReference type="Gene3D" id="3.10.350.10">
    <property type="entry name" value="LysM domain"/>
    <property type="match status" value="1"/>
</dbReference>
<dbReference type="Pfam" id="PF25023">
    <property type="entry name" value="TEN_YD-shell"/>
    <property type="match status" value="1"/>
</dbReference>
<keyword evidence="2" id="KW-0081">Bacteriolytic enzyme</keyword>
<dbReference type="Pfam" id="PF05593">
    <property type="entry name" value="RHS_repeat"/>
    <property type="match status" value="15"/>
</dbReference>
<dbReference type="InterPro" id="IPR023347">
    <property type="entry name" value="Lysozyme_dom_sf"/>
</dbReference>
<evidence type="ECO:0000256" key="3">
    <source>
        <dbReference type="ARBA" id="ARBA00022737"/>
    </source>
</evidence>
<dbReference type="GO" id="GO:0003796">
    <property type="term" value="F:lysozyme activity"/>
    <property type="evidence" value="ECO:0007669"/>
    <property type="project" value="InterPro"/>
</dbReference>
<protein>
    <submittedName>
        <fullName evidence="5">LysM peptidoglycan-binding domain-containing protein</fullName>
    </submittedName>
</protein>
<accession>A0A934WA27</accession>
<feature type="domain" description="LysM" evidence="4">
    <location>
        <begin position="3484"/>
        <end position="3531"/>
    </location>
</feature>
<dbReference type="InterPro" id="IPR056823">
    <property type="entry name" value="TEN-like_YD-shell"/>
</dbReference>
<dbReference type="SUPFAM" id="SSF82171">
    <property type="entry name" value="DPP6 N-terminal domain-like"/>
    <property type="match status" value="1"/>
</dbReference>
<dbReference type="Pfam" id="PF01476">
    <property type="entry name" value="LysM"/>
    <property type="match status" value="1"/>
</dbReference>
<sequence length="4178" mass="448652">MVAIVSSNTLGINLDPLSTSENGKRPVATPQGRNGERAYVNVANGDLVLQDRDALLVGLGSDISSLRTYNSQGSFDFDNNDGWQSAPYKSITRISSRELVRTDVDGSRRSYKSDGGDYYTAVKDDGGGLDQIFEDRYGKRYTWTDAASGVKEVYRTDSSGLILSSTDPSGNTLTYAYDSENLLTSVTNADGESLNYSYTSGRRLAQLSTTLKSGKVLNQVSYGYDELNRLSVVSVDLNPGGDLPAGSTASTPYVTRYAYDGASTRVAGVTQSDGTSLAFTYAQVGSGWRIASITDGAGAITRISHDLAARATTITDAFGVAAMYRYDADGQLIGVTNGITAANPAGTGTVGYAWNAHGDLASVTDARGNKTTMFYSETGDLHMKTDSVGNVTFYTVDGVHLRQGQNVIDSTMSVHAVTRYVYEDGKRRLLRYTVSPEGRVTEFRYDAQGRRTSMLEYSDAVYNLKLTSDSTMLGVFTMQQWALQQWHSRVLRTDYTYDHRGQLQSSTVYGAVDRYSAGVAATGMTTRYVYDHRGLLLQTIGPDGKSSSQTIYDGLGRAVLSITGTADGTQAIRTAIRYDDASRASTVTLANGLQTSSVFDAAGRLASQTNYAPNGEILGATRNVYDADGRLLMSEDASGKRNWMLYDAAGRKRADIDGAGGLTEYLYNANDQVIETIRYATAVDVRRLVDANGNPLTAYNANPFAAPNGTSVVTLDAIRPARAAQDARSWNAYDALGRLSWQIDALGYVIRNVYDVASRLNGVIRIATPVDTGMLQDGVEFFIPFGRETAPVGAVSLRATASADDRSSYFFYDRDGLLVQSIDEEGYTTEIRYDAAGRQVARIAHASRVPGYGTVDFNYRLAMVLRADFPRALMPNATDDDIGDYRYYNNAGQLVAEVEAGYLTETLYDANGKVARTIRYANPPRAWVSVIATLAELRPVASPQDRVTSYTWDAFGRLASQTNPEGTITRYSHDAVGNLIGTVTAADTSEQRGLLASYDLQGRLVAELSAEGAALLSGAQSAEEIDAIWASHAMRYAYDAAGTRISATDASGNRSVYLYDDAARLRFAINGAGEITENRYDAFGRKLREVRYAARLAPDDAAALRGGLLSASGNRDAAKVLAAAEQANVADNHVTQYAYDADGRLVTSTDATGATSSHAYNAFGEQIRSILQVAPDTQTTTLRRYDKRGLLLAEVADAGGLSLSTGSEYDAFGRVVRTVDGNGNVHVFTYDTRGRVVQSTDPSGAIRLSTYDAFDRVLTQTDALGHVTRYRYDDAARSIVVTTPDGVSVTTRRNRLGQTDSITDGRGNTTRFHYDHDGRLLSTETPATRESASYDADGLLIASVDANGTRTVYRYDATNRLLSRTVDPDGLALTTIYRYDAFNDQIAVTAPDGVVTLTTYDADGRVLSQTVDPASPTNPGGLNLVTRYAWDARGDLLSVMTPGGSLTRYVYDGAGRRLQTIVDPYGLHLVTSHRYDTNGNVIATTDPDGRIRRQVYDASNRLIYSIDAAGNVSAYRYDAAGKTTAVLRYAQPIDTAGLGANPAPADIEALLRPAPDGDAIENRVYDDAGHLVATVDGVGAVVAYRYDANGNVSERIAYANPIDVRTWTPGTMPAPSADPAHDQLTRTVYDALNRVVYQLTSTGDGSQIAVSARRFDGNGNLIERIDYAHAISANTPPSEQAIAAALAPLADARVDVARRYLYDAAGRMSWSADGTGAVTRYVYDAHGRLVKQIAFAQRIAADAPPPSVTPGAGDRITQFAYDGAGRLVYSVDALGAVTQTVYDGNGNATKRIAYAHPFERPSAATMPLIAASLTAMLVSDPSEDRVSHAFYDGANRQALAIDASGAVTYTAFDGNGNAIAVIAFASVIDVHALRSVPTIAEVATLLRPQPNMDRITLHAYDAASREIYSVDALGYVTQHGYDALGRLQFTTLYATPARNLPAGSNAAAIAAALSSDADADRTTRQSFDAAGRLLQRTDALGHVESWRYNALGAKLSWTNANGATWDYDYDAAGRQVRELSPEVEVGAIVNLGDSNPDGSPSLGDLIGRFIGGVRLLEPQASTIRIETRYTYDALGNLIERTEAAGSAEARSTRYEYDASGRQIRTILPPVGVYDESDLTHLAQDGGGSAARAETMRAPATQVGYNSFGEAVASIDAAGNMSVKAYDAAGRIAFEVDAAGYVTAYGRNAYGDVIAMTRHARQTRLNASVADIPDAATIAAAVGSDEGDRTIRTAYDCSGRAVQTTQPAVWVNNGQGGGYLAAPTTRIAYDAFGQVVQSAILADASQGMDGASWAITDNFYNRRGEQIASIDALGYLSTQAFDAAGNLLQRIEYAQALPGWDGNAPTDFSAIAAPQPDRKDRITSYAYDLGNRRISEVQQGGEFSTLWPWTLFGTQPIVTSQEGDLLTTYAYDALGNLVASTDALGKRSYNYYDALGRVKAVALPAGAGKTALTRYLRDAFGNVVVQIEASNGADAADIAGYRYTADLGNDRVTMARYDSRGNAIETIDAGGVSHYASFDALGRLAKSWQGVRGRVATHVLYTVHRYDALGRQTEVITPQSNTRLNGDKIEERADRELSSVLTAMRYNAFGEMVARGSADIGSAALFQEFFDYDGAGRLWRSNGNDGVVKIWLYDLQGRQSAQIVSAGSAYGGLGIDLQSIASAQEAGWRGSDGLRRSDTVRDLLGRAVLQIQPLRQDVLNGDAYRPAIFQSFDRWGNVLSQSDARNSAWRTLYEYDQGNRLIAQVQPDAYGAIGGGSPRTEFFYDALGRQLAVRAANDYVNGQVWDDGGRLVLEMHADGGRVRHQYDLFGNRITDIDAMGNVTRYGYDRQGHLTQITHVGVDVYGADERYRVSGGRTDVSTWQYWDDAGRMVGEVDGEGGITQYRYDLRGNVIATTVAGVVTATAAFDAQGHKIAQRDANGRLSTWDYDTYGRLLSRTDLGGVATWYRYDHAGQLIQQDSGRGQRLRYRYDAAGQQVQIIDDALQQVTDRAYDAGGRTVWERTQQAGVSYQDQRMQYDTLGRLARIDAQSGVAMAIDYDGVGNKRHVHVDYAGRSREMWYAYDAMNRQILADGAVDSNPENQANITAEQGHLLAYDRNGNRIRDIGWDTAVVPLYRQTSDETGTPVGPYLPSGYEGVKDAVTHWYAYDAMNRLSQVLVGAIAVEQTGTTTVWSGSSDSGGPVATEVPIMTRRQLDRDQAIVLDTRLYDGASRLVQSGPAGALSEWYVRALAGDNASLPGAVTTVTRYDSAGRVLSQHTRNEANGSDSETVYRRYTTTYEVVELSSEINEQGQQETVLLQIPHTTWEDGYDAAGNVLGYRTTQGDIVSDTTIALALYDGYKEASVSMVMTNTDSGDQTSGTMVDRYDVNGYLIGVADANPPPQEIPRPKKGIWLDVARSLLLNPHNRSLINDAYGHVLQKKQEDNVQQQLFVNGKLEAVYGRGTDPDNQTKPGDNGKAASPNYITLSNFDPAYRPVTNNYPSAGVGQYVVQAGDTLQGIAQNAYGDSGLWYLIAQANGLASDAELRVGQTLSIPSRVTAGVHNNAQTFAPYDAARTVGSTAPNLPTPQGDDGCSLEQVLVIAVSVVATIWTAGATAELLAGETVGEFGAMMELGGSVLLGNAGVAGAAAVGVSGLVGVEAAVIGGAVGSLAGQVFGNIIGVQDGISLRGVALGALSAGVATGVGMLAQGVPILGATGPGAAGWLGAASRAMVANAVTQGIGVAVGLQPSFSWTSVAAAAAGAGLSAAVGEGMNTLLEYVPKQGFDLGKSLISGTVSGFVGGMAALALRGGRLSVAQVARDAFGNALGNSLVEASLPAPVYGKTFEEDRQAREAMNPLLKAMRVSGNDAGRMLTEQVWQASMPGIPALNDGRVGIRQASETGTRIQSYWDTHPMLYASNDVVDPLNSRTIFDNGASPSKRIGEQTFEFVDFIDASSKELGIPEVKYPDGTWTVPQDFQMPSNDFSLPEILNSDGSWSLPRGANNIGNPFLVKNGQITFEAEGNEIQTSPYFSRVIQWPGGNSGVTLGRGYDMKERTESGVKSDLFNAGIDKEMAIKFAQGAGLSGQAAKDFVATNKRLLGEISPTQQKALFEIAYSQKEQYAEGFYGRVTKSMTDAPSWSELNPIIRDVAVDFAYQGTSTSEFRAIATNSKEKIISFIKESEKLMKYEANRGRIKYLEAGQ</sequence>
<dbReference type="PROSITE" id="PS51782">
    <property type="entry name" value="LYSM"/>
    <property type="match status" value="1"/>
</dbReference>
<dbReference type="InterPro" id="IPR018392">
    <property type="entry name" value="LysM"/>
</dbReference>
<dbReference type="EMBL" id="JAEPBG010000016">
    <property type="protein sequence ID" value="MBK4738024.1"/>
    <property type="molecule type" value="Genomic_DNA"/>
</dbReference>
<evidence type="ECO:0000313" key="5">
    <source>
        <dbReference type="EMBL" id="MBK4738024.1"/>
    </source>
</evidence>
<dbReference type="GO" id="GO:0031640">
    <property type="term" value="P:killing of cells of another organism"/>
    <property type="evidence" value="ECO:0007669"/>
    <property type="project" value="UniProtKB-KW"/>
</dbReference>
<proteinExistence type="predicted"/>
<keyword evidence="1" id="KW-0929">Antimicrobial</keyword>
<dbReference type="Proteomes" id="UP000622890">
    <property type="component" value="Unassembled WGS sequence"/>
</dbReference>
<dbReference type="CDD" id="cd00118">
    <property type="entry name" value="LysM"/>
    <property type="match status" value="1"/>
</dbReference>
<dbReference type="InterPro" id="IPR050708">
    <property type="entry name" value="T6SS_VgrG/RHS"/>
</dbReference>
<evidence type="ECO:0000256" key="2">
    <source>
        <dbReference type="ARBA" id="ARBA00022638"/>
    </source>
</evidence>
<dbReference type="Gene3D" id="2.180.10.10">
    <property type="entry name" value="RHS repeat-associated core"/>
    <property type="match status" value="10"/>
</dbReference>
<organism evidence="5 6">
    <name type="scientific">Noviherbaspirillum pedocola</name>
    <dbReference type="NCBI Taxonomy" id="2801341"/>
    <lineage>
        <taxon>Bacteria</taxon>
        <taxon>Pseudomonadati</taxon>
        <taxon>Pseudomonadota</taxon>
        <taxon>Betaproteobacteria</taxon>
        <taxon>Burkholderiales</taxon>
        <taxon>Oxalobacteraceae</taxon>
        <taxon>Noviherbaspirillum</taxon>
    </lineage>
</organism>
<comment type="caution">
    <text evidence="5">The sequence shown here is derived from an EMBL/GenBank/DDBJ whole genome shotgun (WGS) entry which is preliminary data.</text>
</comment>
<dbReference type="SUPFAM" id="SSF63829">
    <property type="entry name" value="Calcium-dependent phosphotriesterase"/>
    <property type="match status" value="1"/>
</dbReference>
<dbReference type="PANTHER" id="PTHR32305:SF15">
    <property type="entry name" value="PROTEIN RHSA-RELATED"/>
    <property type="match status" value="1"/>
</dbReference>
<evidence type="ECO:0000313" key="6">
    <source>
        <dbReference type="Proteomes" id="UP000622890"/>
    </source>
</evidence>
<dbReference type="InterPro" id="IPR006530">
    <property type="entry name" value="YD"/>
</dbReference>
<reference evidence="5" key="1">
    <citation type="submission" date="2021-01" db="EMBL/GenBank/DDBJ databases">
        <title>Genome sequence of strain Noviherbaspirillum sp. DKR-6.</title>
        <authorList>
            <person name="Chaudhary D.K."/>
        </authorList>
    </citation>
    <scope>NUCLEOTIDE SEQUENCE</scope>
    <source>
        <strain evidence="5">DKR-6</strain>
    </source>
</reference>
<dbReference type="Gene3D" id="1.10.530.40">
    <property type="match status" value="1"/>
</dbReference>
<dbReference type="NCBIfam" id="TIGR01643">
    <property type="entry name" value="YD_repeat_2x"/>
    <property type="match status" value="22"/>
</dbReference>
<dbReference type="GO" id="GO:0042742">
    <property type="term" value="P:defense response to bacterium"/>
    <property type="evidence" value="ECO:0007669"/>
    <property type="project" value="UniProtKB-KW"/>
</dbReference>
<evidence type="ECO:0000256" key="1">
    <source>
        <dbReference type="ARBA" id="ARBA00022529"/>
    </source>
</evidence>
<dbReference type="InterPro" id="IPR031325">
    <property type="entry name" value="RHS_repeat"/>
</dbReference>
<keyword evidence="6" id="KW-1185">Reference proteome</keyword>
<name>A0A934WA27_9BURK</name>
<gene>
    <name evidence="5" type="ORF">JJB74_25660</name>
</gene>
<evidence type="ECO:0000259" key="4">
    <source>
        <dbReference type="PROSITE" id="PS51782"/>
    </source>
</evidence>
<dbReference type="CDD" id="cd16903">
    <property type="entry name" value="pesticin_lyz-like"/>
    <property type="match status" value="1"/>
</dbReference>
<dbReference type="RefSeq" id="WP_200596889.1">
    <property type="nucleotide sequence ID" value="NZ_JAEPBG010000016.1"/>
</dbReference>